<dbReference type="RefSeq" id="WP_139107352.1">
    <property type="nucleotide sequence ID" value="NZ_VDFR01000237.1"/>
</dbReference>
<accession>A0A5C4M5E8</accession>
<protein>
    <recommendedName>
        <fullName evidence="3">DUF559 domain-containing protein</fullName>
    </recommendedName>
</protein>
<sequence length="165" mass="18288">MTLQELVGLASEQAWRPGAAQALVVAGWLDAGSRSPRESELRCLVVGCGLPRPEVNQDLLVNGRWLGCVDLLFRAWLLVLEYEGRQHAEDDVQFASDIARYAGFRDHGVEYRQVTAAMLARPRALMLVVHRLLCERGYEGSAPVFGAQWRALFEAVPGRGRRSAA</sequence>
<organism evidence="1 2">
    <name type="scientific">Mumia zhuanghuii</name>
    <dbReference type="NCBI Taxonomy" id="2585211"/>
    <lineage>
        <taxon>Bacteria</taxon>
        <taxon>Bacillati</taxon>
        <taxon>Actinomycetota</taxon>
        <taxon>Actinomycetes</taxon>
        <taxon>Propionibacteriales</taxon>
        <taxon>Nocardioidaceae</taxon>
        <taxon>Mumia</taxon>
    </lineage>
</organism>
<dbReference type="OrthoDB" id="3173471at2"/>
<evidence type="ECO:0000313" key="1">
    <source>
        <dbReference type="EMBL" id="TNC27577.1"/>
    </source>
</evidence>
<dbReference type="AlphaFoldDB" id="A0A5C4M5E8"/>
<dbReference type="Proteomes" id="UP000306740">
    <property type="component" value="Unassembled WGS sequence"/>
</dbReference>
<dbReference type="EMBL" id="VDFR01000237">
    <property type="protein sequence ID" value="TNC27577.1"/>
    <property type="molecule type" value="Genomic_DNA"/>
</dbReference>
<reference evidence="1 2" key="1">
    <citation type="submission" date="2019-05" db="EMBL/GenBank/DDBJ databases">
        <title>Mumia sp. nov., isolated from the intestinal contents of plateau pika (Ochotona curzoniae) in the Qinghai-Tibet plateau of China.</title>
        <authorList>
            <person name="Tian Z."/>
        </authorList>
    </citation>
    <scope>NUCLEOTIDE SEQUENCE [LARGE SCALE GENOMIC DNA]</scope>
    <source>
        <strain evidence="2">527</strain>
    </source>
</reference>
<proteinExistence type="predicted"/>
<comment type="caution">
    <text evidence="1">The sequence shown here is derived from an EMBL/GenBank/DDBJ whole genome shotgun (WGS) entry which is preliminary data.</text>
</comment>
<evidence type="ECO:0008006" key="3">
    <source>
        <dbReference type="Google" id="ProtNLM"/>
    </source>
</evidence>
<evidence type="ECO:0000313" key="2">
    <source>
        <dbReference type="Proteomes" id="UP000306740"/>
    </source>
</evidence>
<name>A0A5C4M5E8_9ACTN</name>
<gene>
    <name evidence="1" type="ORF">FHE65_34155</name>
</gene>